<dbReference type="Proteomes" id="UP000757232">
    <property type="component" value="Unassembled WGS sequence"/>
</dbReference>
<proteinExistence type="predicted"/>
<accession>A0A9Q5HRB6</accession>
<feature type="compositionally biased region" description="Polar residues" evidence="1">
    <location>
        <begin position="269"/>
        <end position="278"/>
    </location>
</feature>
<feature type="compositionally biased region" description="Low complexity" evidence="1">
    <location>
        <begin position="368"/>
        <end position="385"/>
    </location>
</feature>
<dbReference type="EMBL" id="LNZH02000215">
    <property type="protein sequence ID" value="OCB84449.1"/>
    <property type="molecule type" value="Genomic_DNA"/>
</dbReference>
<feature type="region of interest" description="Disordered" evidence="1">
    <location>
        <begin position="183"/>
        <end position="206"/>
    </location>
</feature>
<dbReference type="AlphaFoldDB" id="A0A9Q5HRB6"/>
<keyword evidence="3" id="KW-1185">Reference proteome</keyword>
<evidence type="ECO:0000313" key="3">
    <source>
        <dbReference type="Proteomes" id="UP000757232"/>
    </source>
</evidence>
<comment type="caution">
    <text evidence="2">The sequence shown here is derived from an EMBL/GenBank/DDBJ whole genome shotgun (WGS) entry which is preliminary data.</text>
</comment>
<reference evidence="2" key="1">
    <citation type="submission" date="2016-06" db="EMBL/GenBank/DDBJ databases">
        <title>Draft Genome sequence of the fungus Inonotus baumii.</title>
        <authorList>
            <person name="Zhu H."/>
            <person name="Lin W."/>
        </authorList>
    </citation>
    <scope>NUCLEOTIDE SEQUENCE</scope>
    <source>
        <strain evidence="2">821</strain>
    </source>
</reference>
<protein>
    <submittedName>
        <fullName evidence="2">Uncharacterized protein</fullName>
    </submittedName>
</protein>
<feature type="region of interest" description="Disordered" evidence="1">
    <location>
        <begin position="490"/>
        <end position="512"/>
    </location>
</feature>
<feature type="compositionally biased region" description="Low complexity" evidence="1">
    <location>
        <begin position="15"/>
        <end position="25"/>
    </location>
</feature>
<evidence type="ECO:0000313" key="2">
    <source>
        <dbReference type="EMBL" id="OCB84449.1"/>
    </source>
</evidence>
<dbReference type="OrthoDB" id="27934at2759"/>
<feature type="region of interest" description="Disordered" evidence="1">
    <location>
        <begin position="257"/>
        <end position="392"/>
    </location>
</feature>
<dbReference type="Gene3D" id="6.10.140.1020">
    <property type="match status" value="1"/>
</dbReference>
<name>A0A9Q5HRB6_SANBA</name>
<feature type="compositionally biased region" description="Basic and acidic residues" evidence="1">
    <location>
        <begin position="592"/>
        <end position="602"/>
    </location>
</feature>
<feature type="compositionally biased region" description="Polar residues" evidence="1">
    <location>
        <begin position="300"/>
        <end position="313"/>
    </location>
</feature>
<gene>
    <name evidence="2" type="ORF">A7U60_g8435</name>
</gene>
<evidence type="ECO:0000256" key="1">
    <source>
        <dbReference type="SAM" id="MobiDB-lite"/>
    </source>
</evidence>
<organism evidence="2 3">
    <name type="scientific">Sanghuangporus baumii</name>
    <name type="common">Phellinus baumii</name>
    <dbReference type="NCBI Taxonomy" id="108892"/>
    <lineage>
        <taxon>Eukaryota</taxon>
        <taxon>Fungi</taxon>
        <taxon>Dikarya</taxon>
        <taxon>Basidiomycota</taxon>
        <taxon>Agaricomycotina</taxon>
        <taxon>Agaricomycetes</taxon>
        <taxon>Hymenochaetales</taxon>
        <taxon>Hymenochaetaceae</taxon>
        <taxon>Sanghuangporus</taxon>
    </lineage>
</organism>
<feature type="region of interest" description="Disordered" evidence="1">
    <location>
        <begin position="566"/>
        <end position="613"/>
    </location>
</feature>
<feature type="compositionally biased region" description="Polar residues" evidence="1">
    <location>
        <begin position="354"/>
        <end position="363"/>
    </location>
</feature>
<sequence>MEHIGNSQDKSDTVPLSSSPTTGSDSDGEIANSAHAELPPSSPPVIGSVETSSVQLTSPEGIICASNDRAAINASNLPLLSPFAVLKDGLLLTHENMRAQSSTLQRALRSITSSPPVPPVLSKPESVESPQASNVLQSPFGIHLKSTSCLSNYLFISSPEKVALPTNHISMVNQGADESHKDVNVLSDSGESTAGPPSAPKTSNIIPRVTSSSPYFVTGLAESTICADVDRIKKDNHRIQGITRDLSLTLELSEPTCNGSTRLEEPVSTAVSHQQPSSPDGEPHPATTKVMGSKGPLDVTQKTSNAMSQNSPNKRVRVVDEREPVPAPKRMTLASQRRQHKKLASPFRSPLLSKLNTRSTSTPDAGLSDSKMSSPISSISGFDPSTPVSKLPRLDSTIAHPRTPLSSSAKAKAPFKSPLVASLPTTDTSYQTSNSRTVQDLEQKVQLLRRAIKIKKEGDDEKLERLVNKWRAVGREAAWEFWQIVRDNEESSEAPYPGTHSKSQGSSLDGWGWAGTSGSTHLSGWGWDQSIEDKILGEDVDSDELESPTKVERELFSALRKEPAVPRTTMLPPTPRGAYYEQRDISTAFNGDNKETGPHGEESQDESQAPSQAKTLGSMLHQLGIAHETLGWVEDEGDFVDD</sequence>
<feature type="region of interest" description="Disordered" evidence="1">
    <location>
        <begin position="1"/>
        <end position="52"/>
    </location>
</feature>